<keyword evidence="4" id="KW-1185">Reference proteome</keyword>
<protein>
    <recommendedName>
        <fullName evidence="2">Ice-binding protein C-terminal domain-containing protein</fullName>
    </recommendedName>
</protein>
<gene>
    <name evidence="3" type="ordered locus">Mfla_2408</name>
</gene>
<name>Q1GYL4_METFK</name>
<dbReference type="AlphaFoldDB" id="Q1GYL4"/>
<organism evidence="3 4">
    <name type="scientific">Methylobacillus flagellatus (strain ATCC 51484 / DSM 6875 / VKM B-1610 / KT)</name>
    <dbReference type="NCBI Taxonomy" id="265072"/>
    <lineage>
        <taxon>Bacteria</taxon>
        <taxon>Pseudomonadati</taxon>
        <taxon>Pseudomonadota</taxon>
        <taxon>Betaproteobacteria</taxon>
        <taxon>Nitrosomonadales</taxon>
        <taxon>Methylophilaceae</taxon>
        <taxon>Methylobacillus</taxon>
    </lineage>
</organism>
<dbReference type="NCBIfam" id="TIGR02595">
    <property type="entry name" value="PEP_CTERM"/>
    <property type="match status" value="1"/>
</dbReference>
<dbReference type="KEGG" id="mfa:Mfla_2408"/>
<proteinExistence type="predicted"/>
<evidence type="ECO:0000313" key="3">
    <source>
        <dbReference type="EMBL" id="ABE50673.1"/>
    </source>
</evidence>
<feature type="chain" id="PRO_5004189957" description="Ice-binding protein C-terminal domain-containing protein" evidence="1">
    <location>
        <begin position="25"/>
        <end position="252"/>
    </location>
</feature>
<reference evidence="3 4" key="1">
    <citation type="submission" date="2006-03" db="EMBL/GenBank/DDBJ databases">
        <title>Complete sequence of Methylobacillus flagellatus KT.</title>
        <authorList>
            <consortium name="US DOE Joint Genome Institute"/>
            <person name="Copeland A."/>
            <person name="Lucas S."/>
            <person name="Lapidus A."/>
            <person name="Barry K."/>
            <person name="Detter J.C."/>
            <person name="Glavina del Rio T."/>
            <person name="Hammon N."/>
            <person name="Israni S."/>
            <person name="Dalin E."/>
            <person name="Tice H."/>
            <person name="Pitluck S."/>
            <person name="Brettin T."/>
            <person name="Bruce D."/>
            <person name="Han C."/>
            <person name="Tapia R."/>
            <person name="Saunders E."/>
            <person name="Gilna P."/>
            <person name="Schmutz J."/>
            <person name="Larimer F."/>
            <person name="Land M."/>
            <person name="Kyrpides N."/>
            <person name="Anderson I."/>
            <person name="Richardson P."/>
        </authorList>
    </citation>
    <scope>NUCLEOTIDE SEQUENCE [LARGE SCALE GENOMIC DNA]</scope>
    <source>
        <strain evidence="4">KT / ATCC 51484 / DSM 6875</strain>
    </source>
</reference>
<evidence type="ECO:0000313" key="4">
    <source>
        <dbReference type="Proteomes" id="UP000002440"/>
    </source>
</evidence>
<sequence>MNIKMKALVVAAVATMSISGAANAFDRGGDSSVFLTLLDRTNNISAVFDLGLNYHTFTPDVINTSGGFSWDLSAGEYADTWNTFFATADASSTKWAVAAFDNLGNNRVAGEFGFITTVRDGAALPDPMVTNVITQVTGPMNNYLVANERNGNVSTSGQGYAGYVYSGEHGSLWGRGPQSLAEFGAEQSLVQYLSGAGVIGRGSVVPYDEVVSIRLDANGALILAAVPEPETYALLLAGLGLVGVAARRRKSA</sequence>
<feature type="domain" description="Ice-binding protein C-terminal" evidence="2">
    <location>
        <begin position="225"/>
        <end position="249"/>
    </location>
</feature>
<feature type="signal peptide" evidence="1">
    <location>
        <begin position="1"/>
        <end position="24"/>
    </location>
</feature>
<dbReference type="EMBL" id="CP000284">
    <property type="protein sequence ID" value="ABE50673.1"/>
    <property type="molecule type" value="Genomic_DNA"/>
</dbReference>
<accession>Q1GYL4</accession>
<dbReference type="STRING" id="265072.Mfla_2408"/>
<evidence type="ECO:0000256" key="1">
    <source>
        <dbReference type="SAM" id="SignalP"/>
    </source>
</evidence>
<dbReference type="eggNOG" id="ENOG5033EFW">
    <property type="taxonomic scope" value="Bacteria"/>
</dbReference>
<evidence type="ECO:0000259" key="2">
    <source>
        <dbReference type="Pfam" id="PF07589"/>
    </source>
</evidence>
<dbReference type="Pfam" id="PF07589">
    <property type="entry name" value="PEP-CTERM"/>
    <property type="match status" value="1"/>
</dbReference>
<dbReference type="Proteomes" id="UP000002440">
    <property type="component" value="Chromosome"/>
</dbReference>
<dbReference type="RefSeq" id="WP_011480626.1">
    <property type="nucleotide sequence ID" value="NC_007947.1"/>
</dbReference>
<keyword evidence="1" id="KW-0732">Signal</keyword>
<dbReference type="HOGENOM" id="CLU_976404_0_0_4"/>
<dbReference type="InterPro" id="IPR013424">
    <property type="entry name" value="Ice-binding_C"/>
</dbReference>